<dbReference type="RefSeq" id="WP_285663797.1">
    <property type="nucleotide sequence ID" value="NZ_BSTX01000002.1"/>
</dbReference>
<dbReference type="Proteomes" id="UP001165079">
    <property type="component" value="Unassembled WGS sequence"/>
</dbReference>
<gene>
    <name evidence="1" type="ORF">Afil01_34540</name>
</gene>
<evidence type="ECO:0000313" key="2">
    <source>
        <dbReference type="Proteomes" id="UP001165079"/>
    </source>
</evidence>
<sequence>MRLLGSLADRVLSLVSPPAKAAAGCYPDYDCYYDSACASGRVFGYFRGNCQFVSLYCCN</sequence>
<dbReference type="EMBL" id="BSTX01000002">
    <property type="protein sequence ID" value="GLZ78647.1"/>
    <property type="molecule type" value="Genomic_DNA"/>
</dbReference>
<keyword evidence="2" id="KW-1185">Reference proteome</keyword>
<organism evidence="1 2">
    <name type="scientific">Actinorhabdospora filicis</name>
    <dbReference type="NCBI Taxonomy" id="1785913"/>
    <lineage>
        <taxon>Bacteria</taxon>
        <taxon>Bacillati</taxon>
        <taxon>Actinomycetota</taxon>
        <taxon>Actinomycetes</taxon>
        <taxon>Micromonosporales</taxon>
        <taxon>Micromonosporaceae</taxon>
        <taxon>Actinorhabdospora</taxon>
    </lineage>
</organism>
<name>A0A9W6SMS8_9ACTN</name>
<evidence type="ECO:0000313" key="1">
    <source>
        <dbReference type="EMBL" id="GLZ78647.1"/>
    </source>
</evidence>
<protein>
    <submittedName>
        <fullName evidence="1">Uncharacterized protein</fullName>
    </submittedName>
</protein>
<proteinExistence type="predicted"/>
<reference evidence="1" key="1">
    <citation type="submission" date="2023-03" db="EMBL/GenBank/DDBJ databases">
        <title>Actinorhabdospora filicis NBRC 111898.</title>
        <authorList>
            <person name="Ichikawa N."/>
            <person name="Sato H."/>
            <person name="Tonouchi N."/>
        </authorList>
    </citation>
    <scope>NUCLEOTIDE SEQUENCE</scope>
    <source>
        <strain evidence="1">NBRC 111898</strain>
    </source>
</reference>
<accession>A0A9W6SMS8</accession>
<comment type="caution">
    <text evidence="1">The sequence shown here is derived from an EMBL/GenBank/DDBJ whole genome shotgun (WGS) entry which is preliminary data.</text>
</comment>
<dbReference type="AlphaFoldDB" id="A0A9W6SMS8"/>